<dbReference type="EMBL" id="PVTI01000036">
    <property type="protein sequence ID" value="PRY51395.1"/>
    <property type="molecule type" value="Genomic_DNA"/>
</dbReference>
<gene>
    <name evidence="2" type="ORF">BCF74_13610</name>
</gene>
<evidence type="ECO:0000313" key="3">
    <source>
        <dbReference type="Proteomes" id="UP000237822"/>
    </source>
</evidence>
<accession>A0A2T0U0F0</accession>
<evidence type="ECO:0000313" key="2">
    <source>
        <dbReference type="EMBL" id="PRY51395.1"/>
    </source>
</evidence>
<feature type="transmembrane region" description="Helical" evidence="1">
    <location>
        <begin position="215"/>
        <end position="235"/>
    </location>
</feature>
<feature type="transmembrane region" description="Helical" evidence="1">
    <location>
        <begin position="182"/>
        <end position="203"/>
    </location>
</feature>
<proteinExistence type="predicted"/>
<dbReference type="AlphaFoldDB" id="A0A2T0U0F0"/>
<name>A0A2T0U0F0_9MICO</name>
<feature type="transmembrane region" description="Helical" evidence="1">
    <location>
        <begin position="158"/>
        <end position="176"/>
    </location>
</feature>
<keyword evidence="1" id="KW-0472">Membrane</keyword>
<sequence>MTAPCRPTTDTGPADTGPAHAARAEALQREAMTRLTETAGNQSLCTLSRDGSACSVAKYHEGAIAALAQARRALTAAEPGADPADRIRVVSARWVGQAGAGTTGAAWRAYLEGGRDGLDVLLAPAAAGERATGPASRVLVGSAAAGRLGGGRWPRRRVTATAVLTPALFAVLVAAGGGFPAAALWTVLVALVAVAAAATLATYLPGPGKGRRPDLGCSPCAAMAAMTVLAAAWFLQAAPHQPSMAAAALAAVGFGLLQRLTQTDASCAS</sequence>
<keyword evidence="3" id="KW-1185">Reference proteome</keyword>
<protein>
    <submittedName>
        <fullName evidence="2">Uncharacterized protein</fullName>
    </submittedName>
</protein>
<dbReference type="Proteomes" id="UP000237822">
    <property type="component" value="Unassembled WGS sequence"/>
</dbReference>
<reference evidence="2 3" key="1">
    <citation type="submission" date="2018-03" db="EMBL/GenBank/DDBJ databases">
        <title>Genomic Encyclopedia of Archaeal and Bacterial Type Strains, Phase II (KMG-II): from individual species to whole genera.</title>
        <authorList>
            <person name="Goeker M."/>
        </authorList>
    </citation>
    <scope>NUCLEOTIDE SEQUENCE [LARGE SCALE GENOMIC DNA]</scope>
    <source>
        <strain evidence="2 3">ATCC BAA-1496</strain>
    </source>
</reference>
<evidence type="ECO:0000256" key="1">
    <source>
        <dbReference type="SAM" id="Phobius"/>
    </source>
</evidence>
<keyword evidence="1" id="KW-1133">Transmembrane helix</keyword>
<organism evidence="2 3">
    <name type="scientific">Knoellia remsis</name>
    <dbReference type="NCBI Taxonomy" id="407159"/>
    <lineage>
        <taxon>Bacteria</taxon>
        <taxon>Bacillati</taxon>
        <taxon>Actinomycetota</taxon>
        <taxon>Actinomycetes</taxon>
        <taxon>Micrococcales</taxon>
        <taxon>Intrasporangiaceae</taxon>
        <taxon>Knoellia</taxon>
    </lineage>
</organism>
<comment type="caution">
    <text evidence="2">The sequence shown here is derived from an EMBL/GenBank/DDBJ whole genome shotgun (WGS) entry which is preliminary data.</text>
</comment>
<keyword evidence="1" id="KW-0812">Transmembrane</keyword>